<gene>
    <name evidence="2" type="ORF">Ari01nite_55560</name>
</gene>
<evidence type="ECO:0000256" key="1">
    <source>
        <dbReference type="SAM" id="MobiDB-lite"/>
    </source>
</evidence>
<sequence>MKLWSDVSTIFRLVLVCLLLGFLAGLCAAGGVLAPQPRGPAPTLSPGRNTVPPVATINK</sequence>
<comment type="caution">
    <text evidence="2">The sequence shown here is derived from an EMBL/GenBank/DDBJ whole genome shotgun (WGS) entry which is preliminary data.</text>
</comment>
<feature type="region of interest" description="Disordered" evidence="1">
    <location>
        <begin position="38"/>
        <end position="59"/>
    </location>
</feature>
<accession>A0A919MSE1</accession>
<dbReference type="AlphaFoldDB" id="A0A919MSE1"/>
<evidence type="ECO:0000313" key="2">
    <source>
        <dbReference type="EMBL" id="GIE98091.1"/>
    </source>
</evidence>
<dbReference type="Proteomes" id="UP000636960">
    <property type="component" value="Unassembled WGS sequence"/>
</dbReference>
<keyword evidence="3" id="KW-1185">Reference proteome</keyword>
<organism evidence="2 3">
    <name type="scientific">Paractinoplanes rishiriensis</name>
    <dbReference type="NCBI Taxonomy" id="1050105"/>
    <lineage>
        <taxon>Bacteria</taxon>
        <taxon>Bacillati</taxon>
        <taxon>Actinomycetota</taxon>
        <taxon>Actinomycetes</taxon>
        <taxon>Micromonosporales</taxon>
        <taxon>Micromonosporaceae</taxon>
        <taxon>Paractinoplanes</taxon>
    </lineage>
</organism>
<dbReference type="EMBL" id="BOMV01000059">
    <property type="protein sequence ID" value="GIE98091.1"/>
    <property type="molecule type" value="Genomic_DNA"/>
</dbReference>
<evidence type="ECO:0000313" key="3">
    <source>
        <dbReference type="Proteomes" id="UP000636960"/>
    </source>
</evidence>
<protein>
    <submittedName>
        <fullName evidence="2">Uncharacterized protein</fullName>
    </submittedName>
</protein>
<reference evidence="2" key="1">
    <citation type="submission" date="2021-01" db="EMBL/GenBank/DDBJ databases">
        <title>Whole genome shotgun sequence of Actinoplanes rishiriensis NBRC 108556.</title>
        <authorList>
            <person name="Komaki H."/>
            <person name="Tamura T."/>
        </authorList>
    </citation>
    <scope>NUCLEOTIDE SEQUENCE</scope>
    <source>
        <strain evidence="2">NBRC 108556</strain>
    </source>
</reference>
<name>A0A919MSE1_9ACTN</name>
<proteinExistence type="predicted"/>